<keyword evidence="3" id="KW-1185">Reference proteome</keyword>
<comment type="caution">
    <text evidence="2">The sequence shown here is derived from an EMBL/GenBank/DDBJ whole genome shotgun (WGS) entry which is preliminary data.</text>
</comment>
<dbReference type="PANTHER" id="PTHR43832:SF1">
    <property type="entry name" value="S-ADENOSYL-L-METHIONINE-DEPENDENT METHYLTRANSFERASES SUPERFAMILY PROTEIN"/>
    <property type="match status" value="1"/>
</dbReference>
<sequence>MGPGCPARGPANPAGATRPLIRHRRLARRPASMPDRYELLDRALQRDLIPDPVLRLGSRYGAWDRVRRERRGGIEAQDQRLRELVAHKSTGPIAEATQEANEQHYELPADFIGLILGPRRKYSGCLWADGVQTLAQAEEAMLRLTCERAQVRDGMTILDLGCGWGSLSLWLAEQYPNATILGVSNSHGQREYIEGIAREKGFTNLEIQTCDVNVFATDRRFDRVMSIEMFEHMRNWKELLRRVSTWLEPEGKLFIHVFSQRQVPYLFEGTWAAERFFTAGLMPSHELLLHFQDDLVVRDRWVVDGRHYAKTLVAWLANLDGRRDEALRILETVFPPDRARVVLGGWRLFLISTDEIWKWRHGNEWLVSHYLLEPRTA</sequence>
<keyword evidence="2" id="KW-0808">Transferase</keyword>
<accession>A0A2T4UJ99</accession>
<proteinExistence type="predicted"/>
<reference evidence="2 3" key="1">
    <citation type="submission" date="2018-03" db="EMBL/GenBank/DDBJ databases">
        <title>Aquarubrobacter algicola gen. nov., sp. nov., a novel actinobacterium isolated from shallow eutrophic lake during the end of cyanobacterial harmful algal blooms.</title>
        <authorList>
            <person name="Chun S.J."/>
        </authorList>
    </citation>
    <scope>NUCLEOTIDE SEQUENCE [LARGE SCALE GENOMIC DNA]</scope>
    <source>
        <strain evidence="2 3">Seoho-28</strain>
    </source>
</reference>
<dbReference type="AlphaFoldDB" id="A0A2T4UJ99"/>
<dbReference type="PANTHER" id="PTHR43832">
    <property type="match status" value="1"/>
</dbReference>
<feature type="region of interest" description="Disordered" evidence="1">
    <location>
        <begin position="1"/>
        <end position="27"/>
    </location>
</feature>
<dbReference type="CDD" id="cd02440">
    <property type="entry name" value="AdoMet_MTases"/>
    <property type="match status" value="1"/>
</dbReference>
<keyword evidence="2" id="KW-0489">Methyltransferase</keyword>
<evidence type="ECO:0000256" key="1">
    <source>
        <dbReference type="SAM" id="MobiDB-lite"/>
    </source>
</evidence>
<evidence type="ECO:0000313" key="3">
    <source>
        <dbReference type="Proteomes" id="UP000240739"/>
    </source>
</evidence>
<dbReference type="Pfam" id="PF02353">
    <property type="entry name" value="CMAS"/>
    <property type="match status" value="1"/>
</dbReference>
<name>A0A2T4UJ99_9ACTN</name>
<dbReference type="Gene3D" id="3.40.50.150">
    <property type="entry name" value="Vaccinia Virus protein VP39"/>
    <property type="match status" value="1"/>
</dbReference>
<dbReference type="EMBL" id="PYYB01000001">
    <property type="protein sequence ID" value="PTL59320.1"/>
    <property type="molecule type" value="Genomic_DNA"/>
</dbReference>
<protein>
    <submittedName>
        <fullName evidence="2">SAM-dependent methyltransferase</fullName>
    </submittedName>
</protein>
<organism evidence="2 3">
    <name type="scientific">Paraconexibacter algicola</name>
    <dbReference type="NCBI Taxonomy" id="2133960"/>
    <lineage>
        <taxon>Bacteria</taxon>
        <taxon>Bacillati</taxon>
        <taxon>Actinomycetota</taxon>
        <taxon>Thermoleophilia</taxon>
        <taxon>Solirubrobacterales</taxon>
        <taxon>Paraconexibacteraceae</taxon>
        <taxon>Paraconexibacter</taxon>
    </lineage>
</organism>
<dbReference type="Proteomes" id="UP000240739">
    <property type="component" value="Unassembled WGS sequence"/>
</dbReference>
<dbReference type="InterPro" id="IPR029063">
    <property type="entry name" value="SAM-dependent_MTases_sf"/>
</dbReference>
<evidence type="ECO:0000313" key="2">
    <source>
        <dbReference type="EMBL" id="PTL59320.1"/>
    </source>
</evidence>
<dbReference type="SUPFAM" id="SSF53335">
    <property type="entry name" value="S-adenosyl-L-methionine-dependent methyltransferases"/>
    <property type="match status" value="1"/>
</dbReference>
<gene>
    <name evidence="2" type="ORF">C7Y72_06470</name>
</gene>
<dbReference type="FunFam" id="3.40.50.150:FF:000554">
    <property type="entry name" value="Cation-transporting ATPase"/>
    <property type="match status" value="1"/>
</dbReference>
<dbReference type="GO" id="GO:0032259">
    <property type="term" value="P:methylation"/>
    <property type="evidence" value="ECO:0007669"/>
    <property type="project" value="UniProtKB-KW"/>
</dbReference>
<dbReference type="GO" id="GO:0008168">
    <property type="term" value="F:methyltransferase activity"/>
    <property type="evidence" value="ECO:0007669"/>
    <property type="project" value="UniProtKB-KW"/>
</dbReference>